<feature type="compositionally biased region" description="Basic and acidic residues" evidence="6">
    <location>
        <begin position="1898"/>
        <end position="1908"/>
    </location>
</feature>
<dbReference type="GO" id="GO:0006357">
    <property type="term" value="P:regulation of transcription by RNA polymerase II"/>
    <property type="evidence" value="ECO:0007669"/>
    <property type="project" value="InterPro"/>
</dbReference>
<evidence type="ECO:0000256" key="3">
    <source>
        <dbReference type="ARBA" id="ARBA00023015"/>
    </source>
</evidence>
<dbReference type="GO" id="GO:0003712">
    <property type="term" value="F:transcription coregulator activity"/>
    <property type="evidence" value="ECO:0007669"/>
    <property type="project" value="InterPro"/>
</dbReference>
<dbReference type="Gramene" id="MpVg00710.2">
    <property type="protein sequence ID" value="MpVg00710.2.cds"/>
    <property type="gene ID" value="MpVg00710"/>
</dbReference>
<feature type="region of interest" description="Disordered" evidence="6">
    <location>
        <begin position="1"/>
        <end position="40"/>
    </location>
</feature>
<keyword evidence="5" id="KW-0539">Nucleus</keyword>
<evidence type="ECO:0000256" key="6">
    <source>
        <dbReference type="SAM" id="MobiDB-lite"/>
    </source>
</evidence>
<feature type="region of interest" description="Disordered" evidence="6">
    <location>
        <begin position="634"/>
        <end position="654"/>
    </location>
</feature>
<feature type="region of interest" description="Disordered" evidence="6">
    <location>
        <begin position="1858"/>
        <end position="1918"/>
    </location>
</feature>
<dbReference type="SMART" id="SM01281">
    <property type="entry name" value="Med12"/>
    <property type="match status" value="1"/>
</dbReference>
<organism evidence="8 9">
    <name type="scientific">Marchantia polymorpha</name>
    <name type="common">Common liverwort</name>
    <name type="synonym">Marchantia aquatica</name>
    <dbReference type="NCBI Taxonomy" id="3197"/>
    <lineage>
        <taxon>Eukaryota</taxon>
        <taxon>Viridiplantae</taxon>
        <taxon>Streptophyta</taxon>
        <taxon>Embryophyta</taxon>
        <taxon>Marchantiophyta</taxon>
        <taxon>Marchantiopsida</taxon>
        <taxon>Marchantiidae</taxon>
        <taxon>Marchantiales</taxon>
        <taxon>Marchantiaceae</taxon>
        <taxon>Marchantia</taxon>
    </lineage>
</organism>
<dbReference type="Pfam" id="PF09497">
    <property type="entry name" value="Med12"/>
    <property type="match status" value="1"/>
</dbReference>
<evidence type="ECO:0000256" key="1">
    <source>
        <dbReference type="ARBA" id="ARBA00004123"/>
    </source>
</evidence>
<name>A0A2R6VX59_MARPO</name>
<reference evidence="9" key="1">
    <citation type="journal article" date="2017" name="Cell">
        <title>Insights into land plant evolution garnered from the Marchantia polymorpha genome.</title>
        <authorList>
            <person name="Bowman J.L."/>
            <person name="Kohchi T."/>
            <person name="Yamato K.T."/>
            <person name="Jenkins J."/>
            <person name="Shu S."/>
            <person name="Ishizaki K."/>
            <person name="Yamaoka S."/>
            <person name="Nishihama R."/>
            <person name="Nakamura Y."/>
            <person name="Berger F."/>
            <person name="Adam C."/>
            <person name="Aki S.S."/>
            <person name="Althoff F."/>
            <person name="Araki T."/>
            <person name="Arteaga-Vazquez M.A."/>
            <person name="Balasubrmanian S."/>
            <person name="Barry K."/>
            <person name="Bauer D."/>
            <person name="Boehm C.R."/>
            <person name="Briginshaw L."/>
            <person name="Caballero-Perez J."/>
            <person name="Catarino B."/>
            <person name="Chen F."/>
            <person name="Chiyoda S."/>
            <person name="Chovatia M."/>
            <person name="Davies K.M."/>
            <person name="Delmans M."/>
            <person name="Demura T."/>
            <person name="Dierschke T."/>
            <person name="Dolan L."/>
            <person name="Dorantes-Acosta A.E."/>
            <person name="Eklund D.M."/>
            <person name="Florent S.N."/>
            <person name="Flores-Sandoval E."/>
            <person name="Fujiyama A."/>
            <person name="Fukuzawa H."/>
            <person name="Galik B."/>
            <person name="Grimanelli D."/>
            <person name="Grimwood J."/>
            <person name="Grossniklaus U."/>
            <person name="Hamada T."/>
            <person name="Haseloff J."/>
            <person name="Hetherington A.J."/>
            <person name="Higo A."/>
            <person name="Hirakawa Y."/>
            <person name="Hundley H.N."/>
            <person name="Ikeda Y."/>
            <person name="Inoue K."/>
            <person name="Inoue S.I."/>
            <person name="Ishida S."/>
            <person name="Jia Q."/>
            <person name="Kakita M."/>
            <person name="Kanazawa T."/>
            <person name="Kawai Y."/>
            <person name="Kawashima T."/>
            <person name="Kennedy M."/>
            <person name="Kinose K."/>
            <person name="Kinoshita T."/>
            <person name="Kohara Y."/>
            <person name="Koide E."/>
            <person name="Komatsu K."/>
            <person name="Kopischke S."/>
            <person name="Kubo M."/>
            <person name="Kyozuka J."/>
            <person name="Lagercrantz U."/>
            <person name="Lin S.S."/>
            <person name="Lindquist E."/>
            <person name="Lipzen A.M."/>
            <person name="Lu C.W."/>
            <person name="De Luna E."/>
            <person name="Martienssen R.A."/>
            <person name="Minamino N."/>
            <person name="Mizutani M."/>
            <person name="Mizutani M."/>
            <person name="Mochizuki N."/>
            <person name="Monte I."/>
            <person name="Mosher R."/>
            <person name="Nagasaki H."/>
            <person name="Nakagami H."/>
            <person name="Naramoto S."/>
            <person name="Nishitani K."/>
            <person name="Ohtani M."/>
            <person name="Okamoto T."/>
            <person name="Okumura M."/>
            <person name="Phillips J."/>
            <person name="Pollak B."/>
            <person name="Reinders A."/>
            <person name="Rovekamp M."/>
            <person name="Sano R."/>
            <person name="Sawa S."/>
            <person name="Schmid M.W."/>
            <person name="Shirakawa M."/>
            <person name="Solano R."/>
            <person name="Spunde A."/>
            <person name="Suetsugu N."/>
            <person name="Sugano S."/>
            <person name="Sugiyama A."/>
            <person name="Sun R."/>
            <person name="Suzuki Y."/>
            <person name="Takenaka M."/>
            <person name="Takezawa D."/>
            <person name="Tomogane H."/>
            <person name="Tsuzuki M."/>
            <person name="Ueda T."/>
            <person name="Umeda M."/>
            <person name="Ward J.M."/>
            <person name="Watanabe Y."/>
            <person name="Yazaki K."/>
            <person name="Yokoyama R."/>
            <person name="Yoshitake Y."/>
            <person name="Yotsui I."/>
            <person name="Zachgo S."/>
            <person name="Schmutz J."/>
        </authorList>
    </citation>
    <scope>NUCLEOTIDE SEQUENCE [LARGE SCALE GENOMIC DNA]</scope>
    <source>
        <strain evidence="9">Tak-1</strain>
    </source>
</reference>
<evidence type="ECO:0000259" key="7">
    <source>
        <dbReference type="SMART" id="SM01281"/>
    </source>
</evidence>
<evidence type="ECO:0000256" key="4">
    <source>
        <dbReference type="ARBA" id="ARBA00023163"/>
    </source>
</evidence>
<dbReference type="GO" id="GO:0016592">
    <property type="term" value="C:mediator complex"/>
    <property type="evidence" value="ECO:0007669"/>
    <property type="project" value="InterPro"/>
</dbReference>
<proteinExistence type="inferred from homology"/>
<accession>A0A2R6VX59</accession>
<evidence type="ECO:0000256" key="5">
    <source>
        <dbReference type="ARBA" id="ARBA00023242"/>
    </source>
</evidence>
<protein>
    <recommendedName>
        <fullName evidence="7">Mediator complex subunit Med12 domain-containing protein</fullName>
    </recommendedName>
</protein>
<dbReference type="Proteomes" id="UP000244005">
    <property type="component" value="Chromosome Y"/>
</dbReference>
<sequence>MHRYSSAGSTSGLGNNSGAGSSSREMRGSESSFSSSTSFSLSSRRTNQQLVAYKLKCEREPLSVRLGPPDFYPPAPNCAEEVLNRDSCVNGYKEIIDGVEESNEAKLSLTSQAYNSLWNKQNVNRYKEAIRKRLRALNNALVRKRKAGQVYALPLTGSLLAKPGIFPEQRTCGEDFRKKWIEDLSQRKRLRSLAEHVPHGYRRRSLFEALIKHEVPLIRATWFVKILYLNQVRPLSIGMSAGGPDKSQAKRVELWTKDVLEYAQSLLDEFCTIQAASITSRHSPKPVHGSDVGQSSTEVGESELQVKWRYLLRLAHWHHSEGLLHRVQLVDWALKQLQEKESVEALEILLPIILKVIDGLSLSQTHVRVLVDLCLRWLQKFCSTGTLSSVHTRPQLLHCATILKELLRYLLLVVPDTFVALDCLPLPACVCPIALKGEKLISAGDGENKDTKCAKVSLESAEDMREYRNEMIGRGEFPGLEISAKVFTHRDTLIGDVIDGIQKRAASLARAVNPGLLRNNEGKVVQGLDKALSAGDVQGACRCVFDEDFCSSEQLPDDWQADVNVGFGRTPTLLTNVNSSELFAIRFLCEWAVCDFRDSRGRSSSYEKKSVCVRDMSRVYMAVSVLRTRMEELNDKRSSSQAGVSKSQSERGGKKDGCWRNLYESNLSGEIAQDVGLNANLPPFSESLHDLIVAWLDQHELRRGESSERLQLLLSELVREHLFCPKAYVRQLLCSGVLEKNDTLTEKSRAARHKLLLRNLPCPPSSDGSNLFLLEASRLYRNERSLALRGYSRRHVQHGEDTLGVESYPPQQQPGGILGRIDLWLNSVSERSCVRGQDNGSSCVSKKQKRETKILELKQSIATCLQFPDGTIDPAASPVLWSRKVLKRQATSPCNSLDKIELTPGCEECSRNKRTRTNDAKASIGQVMVHASHDDEESWWLRKGQKALEAVKVEPLLKPPVKQNTRGRPKTVRKTQSLAQLAAARIESGQGASSSHACDSRVNCPFHRSALEGVTNISLREKSKHLPSSDVRAIGTSLGRLRLNEKKVVASWLDLAVRRLVTGGDSSCTPQIARNSSALGSAVPLALTESGTSNRWRMNEEQLGVIVYILDVANDFHTLIGLVLWLLPAAPVPPTTPPGHGSRGMPTTSLMRDTSACDVGEAVLLSSLRRYEGFIAAMDLLPQALSAGMQRASNLMTVVPGGRAGCSALLCYVRDLLRKYGGLASVQAWEKNWKVTCDQRLVAELEALKAGDSEGGFGMVGLSSDDRDDPVPQRLTGRLNRFGVNLKEIVQRGISEAVLHMMNKEREASSCSGMKEGAAEKTDDGLLAAQRVVSGVMDTIRQNGSGVMQADSALVASAVTFIVSNAGAAIANVFESLGTSNHSNVGLTGSGSSFRCARRVLLMHMLCLRLLKEALGDRHSRMVEIALGAEASSSVLHALQHASGRFPRTPYHLSPETPENSGLANESGNVANFWARTNITAAAVTALVAGVIIQGTTTLERMISVLKIRENLESLQISKSAGGSSNGISRSTSSSINKEHLAEAHLYWFRVLIGNCRMAGGGLVADLLGESNAMALARMQRLMPLTVAFPPAYALFGAALRRQPSSYIGSTVREDPVVQSAIYAVNEVVAHEPFRDVCLRDTRALYLLLSSDSGESEYAAMLDMQGLDARSKGAAMVPLRARLFLHALLDRGLPASLLQDEDTWSHGRGDFRNRFPNEPRQLEQLVQVLDDLQPATYHWQWVELRLLLNEQMFIEKLDGQSALEAVHAAAAGSDTGQLSECEKTFTEVVLTRLLVRPDAAALYSEAVHSLGRALEEYLILQVKWVLEGTDMLLGRKSLHQLLDNIAQRQGFSVGTRRVPAWGWQPPGHGGDKAPVLGSEKKKVDTASPEEGELAEDGSEWRKREEKQKGGGHAIEQEAPNARQFAIEKALADLVLPCLARSSNETCNGFAFELIKQMSTLEQQITLIARSVGKTFQAASAGGESVIGKGVGVRRGARAGFDTSSPGIGRKFVGASADSSAVSAAALQTSMWLRLQFLLPLLPIIHTDRDQTGRNMRQTLAPVLLRLLGTRVVQEATEPPHLVFARDLERNAEASSATATAAAGEGLFDRLLSVLHALLSSTWAVWLKPRPTSKVPSKPLREVPPFDREVAERMQIDLDGMQLPPSARARLQAAMPLLPTLSTMNIAAFPAQVSPKSIAVFSPLSAPPSTIALGALGTIPKPSMTSENNVVKGKSSLLPEMDLECDPWLLLEDGVGSGGSTTMGNSDGGNLKACSWLKGSVRVRRTDLTYVGAVDDES</sequence>
<evidence type="ECO:0000313" key="9">
    <source>
        <dbReference type="Proteomes" id="UP000244005"/>
    </source>
</evidence>
<dbReference type="EMBL" id="KZ772944">
    <property type="protein sequence ID" value="PTQ26188.1"/>
    <property type="molecule type" value="Genomic_DNA"/>
</dbReference>
<keyword evidence="9" id="KW-1185">Reference proteome</keyword>
<reference evidence="8" key="2">
    <citation type="submission" date="2017-12" db="EMBL/GenBank/DDBJ databases">
        <title>WGS assembly of Marchantia polymorpha.</title>
        <authorList>
            <person name="Bowman J.L."/>
            <person name="Kohchi T."/>
            <person name="Yamato K.T."/>
            <person name="Jenkins J."/>
            <person name="Shu S."/>
            <person name="Ishizaki K."/>
            <person name="Yamaoka S."/>
            <person name="Nishihama R."/>
            <person name="Nakamura Y."/>
            <person name="Berger F."/>
            <person name="Adam C."/>
            <person name="Aki S.S."/>
            <person name="Althoff F."/>
            <person name="Araki T."/>
            <person name="Arteaga-Vazquez M.A."/>
            <person name="Balasubrmanian S."/>
            <person name="Bauer D."/>
            <person name="Boehm C.R."/>
            <person name="Briginshaw L."/>
            <person name="Caballero-Perez J."/>
            <person name="Catarino B."/>
            <person name="Chen F."/>
            <person name="Chiyoda S."/>
            <person name="Chovatia M."/>
            <person name="Davies K.M."/>
            <person name="Delmans M."/>
            <person name="Demura T."/>
            <person name="Dierschke T."/>
            <person name="Dolan L."/>
            <person name="Dorantes-Acosta A.E."/>
            <person name="Eklund D.M."/>
            <person name="Florent S.N."/>
            <person name="Flores-Sandoval E."/>
            <person name="Fujiyama A."/>
            <person name="Fukuzawa H."/>
            <person name="Galik B."/>
            <person name="Grimanelli D."/>
            <person name="Grimwood J."/>
            <person name="Grossniklaus U."/>
            <person name="Hamada T."/>
            <person name="Haseloff J."/>
            <person name="Hetherington A.J."/>
            <person name="Higo A."/>
            <person name="Hirakawa Y."/>
            <person name="Hundley H.N."/>
            <person name="Ikeda Y."/>
            <person name="Inoue K."/>
            <person name="Inoue S."/>
            <person name="Ishida S."/>
            <person name="Jia Q."/>
            <person name="Kakita M."/>
            <person name="Kanazawa T."/>
            <person name="Kawai Y."/>
            <person name="Kawashima T."/>
            <person name="Kennedy M."/>
            <person name="Kinose K."/>
            <person name="Kinoshita T."/>
            <person name="Kohara Y."/>
            <person name="Koide E."/>
            <person name="Komatsu K."/>
            <person name="Kopischke S."/>
            <person name="Kubo M."/>
            <person name="Kyozuka J."/>
            <person name="Lagercrantz U."/>
            <person name="Lin S.S."/>
            <person name="Lindquist E."/>
            <person name="Lipzen A.M."/>
            <person name="Lu C."/>
            <person name="Luna E.D."/>
            <person name="Martienssen R.A."/>
            <person name="Minamino N."/>
            <person name="Mizutani M."/>
            <person name="Mizutani M."/>
            <person name="Mochizuki N."/>
            <person name="Monte I."/>
            <person name="Mosher R."/>
            <person name="Nagasaki H."/>
            <person name="Nakagami H."/>
            <person name="Naramoto S."/>
            <person name="Nishitani K."/>
            <person name="Ohtani M."/>
            <person name="Okamoto T."/>
            <person name="Okumura M."/>
            <person name="Phillips J."/>
            <person name="Pollak B."/>
            <person name="Reinders A."/>
            <person name="Roevekamp M."/>
            <person name="Sano R."/>
            <person name="Sawa S."/>
            <person name="Schmid M.W."/>
            <person name="Shirakawa M."/>
            <person name="Solano R."/>
            <person name="Spunde A."/>
            <person name="Suetsugu N."/>
            <person name="Sugano S."/>
            <person name="Sugiyama A."/>
            <person name="Sun R."/>
            <person name="Suzuki Y."/>
            <person name="Takenaka M."/>
            <person name="Takezawa D."/>
            <person name="Tomogane H."/>
            <person name="Tsuzuki M."/>
            <person name="Ueda T."/>
            <person name="Umeda M."/>
            <person name="Ward J.M."/>
            <person name="Watanabe Y."/>
            <person name="Yazaki K."/>
            <person name="Yokoyama R."/>
            <person name="Yoshitake Y."/>
            <person name="Yotsui I."/>
            <person name="Zachgo S."/>
            <person name="Schmutz J."/>
        </authorList>
    </citation>
    <scope>NUCLEOTIDE SEQUENCE [LARGE SCALE GENOMIC DNA]</scope>
    <source>
        <strain evidence="8">Tak-1</strain>
    </source>
</reference>
<feature type="domain" description="Mediator complex subunit Med12" evidence="7">
    <location>
        <begin position="165"/>
        <end position="225"/>
    </location>
</feature>
<evidence type="ECO:0000256" key="2">
    <source>
        <dbReference type="ARBA" id="ARBA00010289"/>
    </source>
</evidence>
<feature type="compositionally biased region" description="Acidic residues" evidence="6">
    <location>
        <begin position="1887"/>
        <end position="1897"/>
    </location>
</feature>
<dbReference type="EMBL" id="KZ772944">
    <property type="protein sequence ID" value="PTQ26191.1"/>
    <property type="molecule type" value="Genomic_DNA"/>
</dbReference>
<keyword evidence="3" id="KW-0805">Transcription regulation</keyword>
<dbReference type="PANTHER" id="PTHR46567:SF1">
    <property type="entry name" value="MEDIATOR OF RNA POLYMERASE II TRANSCRIPTION SUBUNIT 12"/>
    <property type="match status" value="1"/>
</dbReference>
<dbReference type="InterPro" id="IPR019035">
    <property type="entry name" value="Mediator_Med12"/>
</dbReference>
<comment type="similarity">
    <text evidence="2">Belongs to the Mediator complex subunit 12 family.</text>
</comment>
<dbReference type="EMBL" id="KZ772944">
    <property type="protein sequence ID" value="PTQ26183.1"/>
    <property type="molecule type" value="Genomic_DNA"/>
</dbReference>
<dbReference type="EMBL" id="KZ772944">
    <property type="protein sequence ID" value="PTQ26192.1"/>
    <property type="molecule type" value="Genomic_DNA"/>
</dbReference>
<keyword evidence="4" id="KW-0804">Transcription</keyword>
<gene>
    <name evidence="8" type="ORF">MARPO_YA0045</name>
</gene>
<comment type="subcellular location">
    <subcellularLocation>
        <location evidence="1">Nucleus</location>
    </subcellularLocation>
</comment>
<dbReference type="OrthoDB" id="20828at2759"/>
<evidence type="ECO:0000313" key="8">
    <source>
        <dbReference type="EMBL" id="PTQ26191.1"/>
    </source>
</evidence>
<dbReference type="PANTHER" id="PTHR46567">
    <property type="entry name" value="MEDIATOR OF RNA POLYMERASE II TRANSCRIPTION SUBUNIT 12"/>
    <property type="match status" value="1"/>
</dbReference>